<keyword evidence="1" id="KW-0547">Nucleotide-binding</keyword>
<evidence type="ECO:0000313" key="6">
    <source>
        <dbReference type="Proteomes" id="UP000196258"/>
    </source>
</evidence>
<evidence type="ECO:0000259" key="4">
    <source>
        <dbReference type="PROSITE" id="PS50893"/>
    </source>
</evidence>
<dbReference type="InterPro" id="IPR027417">
    <property type="entry name" value="P-loop_NTPase"/>
</dbReference>
<keyword evidence="2" id="KW-0067">ATP-binding</keyword>
<proteinExistence type="predicted"/>
<keyword evidence="3" id="KW-0175">Coiled coil</keyword>
<protein>
    <submittedName>
        <fullName evidence="5">ABC transporter</fullName>
    </submittedName>
</protein>
<dbReference type="InterPro" id="IPR032524">
    <property type="entry name" value="ABC_tran_C"/>
</dbReference>
<dbReference type="InterPro" id="IPR003439">
    <property type="entry name" value="ABC_transporter-like_ATP-bd"/>
</dbReference>
<dbReference type="CDD" id="cd03221">
    <property type="entry name" value="ABCF_EF-3"/>
    <property type="match status" value="2"/>
</dbReference>
<dbReference type="GO" id="GO:0005524">
    <property type="term" value="F:ATP binding"/>
    <property type="evidence" value="ECO:0007669"/>
    <property type="project" value="UniProtKB-KW"/>
</dbReference>
<dbReference type="PROSITE" id="PS50893">
    <property type="entry name" value="ABC_TRANSPORTER_2"/>
    <property type="match status" value="2"/>
</dbReference>
<dbReference type="InterPro" id="IPR032781">
    <property type="entry name" value="ABC_tran_Xtn"/>
</dbReference>
<evidence type="ECO:0000256" key="3">
    <source>
        <dbReference type="SAM" id="Coils"/>
    </source>
</evidence>
<name>A0A1Y4QCK1_9FIRM</name>
<accession>A0A1Y4QCK1</accession>
<sequence>MLISVKNLSKTNGIKKIVDEVSFSIEENDKVALIGINGTGKSTLLKILAKQETYQGEIIQKKDITISYLPQNPDFNENNTVIEQVYDIIDQSKVNEYEIKAMLNKLGITIHQQLIKQLSGGQQKRVALAITLLKPCDLLILDEPTNHLDNEMIEYLEKYLIKFNKAIFMVTHDRYFLERVANKIIEIDRCKIYEYEANYSKFLDLKAKREEEALASQRKRKLFLKKELEWIRAGVQARSTKSKERIQRFEQLNSIDDIQTVNKVEMINVASRLGKKTIELKDISVQFDDLILFNNFSYLFKRTDRIGIIGVNGCGKSTLLKIIAKELKPTNGEVIYGDTIKIGYFKQTCDDLDENMRVIDFIKQTSNNLKTLEGTFSAKQMCERFLFDSSLQHTYISRLSGGEKRRLYLLNILMQAPNVLLFDEPTNDLDITTLAILEDYLDSFNGIIITVSHDRYFLDRICDSLFVFKDKQITYCNGGYSSYLDTSNSVSKTKGDGALRYKEQKMLQKQQQIKLTSKEKQELEAMEGIILDLEQQIETINDKMNEYQDDFNKLVELSNLRDDLVKQLDSKNERWLELLEKQEKSQSGSLK</sequence>
<reference evidence="6" key="1">
    <citation type="submission" date="2017-04" db="EMBL/GenBank/DDBJ databases">
        <title>Function of individual gut microbiota members based on whole genome sequencing of pure cultures obtained from chicken caecum.</title>
        <authorList>
            <person name="Medvecky M."/>
            <person name="Cejkova D."/>
            <person name="Polansky O."/>
            <person name="Karasova D."/>
            <person name="Kubasova T."/>
            <person name="Cizek A."/>
            <person name="Rychlik I."/>
        </authorList>
    </citation>
    <scope>NUCLEOTIDE SEQUENCE [LARGE SCALE GENOMIC DNA]</scope>
    <source>
        <strain evidence="6">An149</strain>
    </source>
</reference>
<dbReference type="RefSeq" id="WP_087257265.1">
    <property type="nucleotide sequence ID" value="NZ_NFKY01000008.1"/>
</dbReference>
<dbReference type="FunFam" id="3.40.50.300:FF:000011">
    <property type="entry name" value="Putative ABC transporter ATP-binding component"/>
    <property type="match status" value="1"/>
</dbReference>
<dbReference type="PANTHER" id="PTHR42855">
    <property type="entry name" value="ABC TRANSPORTER ATP-BINDING SUBUNIT"/>
    <property type="match status" value="1"/>
</dbReference>
<dbReference type="Gene3D" id="1.10.287.380">
    <property type="entry name" value="Valyl-tRNA synthetase, C-terminal domain"/>
    <property type="match status" value="1"/>
</dbReference>
<dbReference type="SUPFAM" id="SSF52540">
    <property type="entry name" value="P-loop containing nucleoside triphosphate hydrolases"/>
    <property type="match status" value="2"/>
</dbReference>
<dbReference type="PROSITE" id="PS00211">
    <property type="entry name" value="ABC_TRANSPORTER_1"/>
    <property type="match status" value="1"/>
</dbReference>
<dbReference type="Proteomes" id="UP000196258">
    <property type="component" value="Unassembled WGS sequence"/>
</dbReference>
<feature type="domain" description="ABC transporter" evidence="4">
    <location>
        <begin position="278"/>
        <end position="495"/>
    </location>
</feature>
<dbReference type="InterPro" id="IPR037118">
    <property type="entry name" value="Val-tRNA_synth_C_sf"/>
</dbReference>
<dbReference type="Gene3D" id="3.40.50.300">
    <property type="entry name" value="P-loop containing nucleotide triphosphate hydrolases"/>
    <property type="match status" value="2"/>
</dbReference>
<evidence type="ECO:0000256" key="2">
    <source>
        <dbReference type="ARBA" id="ARBA00022840"/>
    </source>
</evidence>
<organism evidence="5 6">
    <name type="scientific">Thomasclavelia spiroformis</name>
    <dbReference type="NCBI Taxonomy" id="29348"/>
    <lineage>
        <taxon>Bacteria</taxon>
        <taxon>Bacillati</taxon>
        <taxon>Bacillota</taxon>
        <taxon>Erysipelotrichia</taxon>
        <taxon>Erysipelotrichales</taxon>
        <taxon>Coprobacillaceae</taxon>
        <taxon>Thomasclavelia</taxon>
    </lineage>
</organism>
<evidence type="ECO:0000256" key="1">
    <source>
        <dbReference type="ARBA" id="ARBA00022741"/>
    </source>
</evidence>
<dbReference type="PANTHER" id="PTHR42855:SF1">
    <property type="entry name" value="ABC TRANSPORTER DOMAIN-CONTAINING PROTEIN"/>
    <property type="match status" value="1"/>
</dbReference>
<dbReference type="Pfam" id="PF16326">
    <property type="entry name" value="ABC_tran_CTD"/>
    <property type="match status" value="1"/>
</dbReference>
<dbReference type="InterPro" id="IPR003593">
    <property type="entry name" value="AAA+_ATPase"/>
</dbReference>
<dbReference type="EMBL" id="NFLB01000011">
    <property type="protein sequence ID" value="OUQ04465.1"/>
    <property type="molecule type" value="Genomic_DNA"/>
</dbReference>
<evidence type="ECO:0000313" key="5">
    <source>
        <dbReference type="EMBL" id="OUQ04465.1"/>
    </source>
</evidence>
<dbReference type="GO" id="GO:0016887">
    <property type="term" value="F:ATP hydrolysis activity"/>
    <property type="evidence" value="ECO:0007669"/>
    <property type="project" value="InterPro"/>
</dbReference>
<dbReference type="AlphaFoldDB" id="A0A1Y4QCK1"/>
<dbReference type="Pfam" id="PF12848">
    <property type="entry name" value="ABC_tran_Xtn"/>
    <property type="match status" value="1"/>
</dbReference>
<feature type="coiled-coil region" evidence="3">
    <location>
        <begin position="506"/>
        <end position="585"/>
    </location>
</feature>
<dbReference type="InterPro" id="IPR017871">
    <property type="entry name" value="ABC_transporter-like_CS"/>
</dbReference>
<dbReference type="Pfam" id="PF00005">
    <property type="entry name" value="ABC_tran"/>
    <property type="match status" value="2"/>
</dbReference>
<comment type="caution">
    <text evidence="5">The sequence shown here is derived from an EMBL/GenBank/DDBJ whole genome shotgun (WGS) entry which is preliminary data.</text>
</comment>
<gene>
    <name evidence="5" type="ORF">B5E91_09950</name>
</gene>
<dbReference type="InterPro" id="IPR051309">
    <property type="entry name" value="ABCF_ATPase"/>
</dbReference>
<dbReference type="GO" id="GO:0003677">
    <property type="term" value="F:DNA binding"/>
    <property type="evidence" value="ECO:0007669"/>
    <property type="project" value="InterPro"/>
</dbReference>
<feature type="domain" description="ABC transporter" evidence="4">
    <location>
        <begin position="3"/>
        <end position="214"/>
    </location>
</feature>
<dbReference type="SMART" id="SM00382">
    <property type="entry name" value="AAA"/>
    <property type="match status" value="2"/>
</dbReference>